<evidence type="ECO:0000259" key="2">
    <source>
        <dbReference type="Pfam" id="PF13472"/>
    </source>
</evidence>
<dbReference type="EMBL" id="CP036343">
    <property type="protein sequence ID" value="QDT93483.1"/>
    <property type="molecule type" value="Genomic_DNA"/>
</dbReference>
<keyword evidence="3" id="KW-0378">Hydrolase</keyword>
<dbReference type="PANTHER" id="PTHR14209">
    <property type="entry name" value="ISOAMYL ACETATE-HYDROLYZING ESTERASE 1"/>
    <property type="match status" value="1"/>
</dbReference>
<reference evidence="3 4" key="1">
    <citation type="submission" date="2019-02" db="EMBL/GenBank/DDBJ databases">
        <title>Deep-cultivation of Planctomycetes and their phenomic and genomic characterization uncovers novel biology.</title>
        <authorList>
            <person name="Wiegand S."/>
            <person name="Jogler M."/>
            <person name="Boedeker C."/>
            <person name="Pinto D."/>
            <person name="Vollmers J."/>
            <person name="Rivas-Marin E."/>
            <person name="Kohn T."/>
            <person name="Peeters S.H."/>
            <person name="Heuer A."/>
            <person name="Rast P."/>
            <person name="Oberbeckmann S."/>
            <person name="Bunk B."/>
            <person name="Jeske O."/>
            <person name="Meyerdierks A."/>
            <person name="Storesund J.E."/>
            <person name="Kallscheuer N."/>
            <person name="Luecker S."/>
            <person name="Lage O.M."/>
            <person name="Pohl T."/>
            <person name="Merkel B.J."/>
            <person name="Hornburger P."/>
            <person name="Mueller R.-W."/>
            <person name="Bruemmer F."/>
            <person name="Labrenz M."/>
            <person name="Spormann A.M."/>
            <person name="Op den Camp H."/>
            <person name="Overmann J."/>
            <person name="Amann R."/>
            <person name="Jetten M.S.M."/>
            <person name="Mascher T."/>
            <person name="Medema M.H."/>
            <person name="Devos D.P."/>
            <person name="Kaster A.-K."/>
            <person name="Ovreas L."/>
            <person name="Rohde M."/>
            <person name="Galperin M.Y."/>
            <person name="Jogler C."/>
        </authorList>
    </citation>
    <scope>NUCLEOTIDE SEQUENCE [LARGE SCALE GENOMIC DNA]</scope>
    <source>
        <strain evidence="3 4">Pan161</strain>
    </source>
</reference>
<evidence type="ECO:0000256" key="1">
    <source>
        <dbReference type="SAM" id="SignalP"/>
    </source>
</evidence>
<dbReference type="Pfam" id="PF13472">
    <property type="entry name" value="Lipase_GDSL_2"/>
    <property type="match status" value="1"/>
</dbReference>
<dbReference type="KEGG" id="gax:Pan161_51630"/>
<feature type="domain" description="SGNH hydrolase-type esterase" evidence="2">
    <location>
        <begin position="57"/>
        <end position="229"/>
    </location>
</feature>
<dbReference type="OrthoDB" id="243825at2"/>
<feature type="signal peptide" evidence="1">
    <location>
        <begin position="1"/>
        <end position="25"/>
    </location>
</feature>
<dbReference type="Proteomes" id="UP000316855">
    <property type="component" value="Chromosome"/>
</dbReference>
<dbReference type="GO" id="GO:0016788">
    <property type="term" value="F:hydrolase activity, acting on ester bonds"/>
    <property type="evidence" value="ECO:0007669"/>
    <property type="project" value="UniProtKB-ARBA"/>
</dbReference>
<dbReference type="RefSeq" id="WP_145231443.1">
    <property type="nucleotide sequence ID" value="NZ_CP036343.1"/>
</dbReference>
<organism evidence="3 4">
    <name type="scientific">Gimesia algae</name>
    <dbReference type="NCBI Taxonomy" id="2527971"/>
    <lineage>
        <taxon>Bacteria</taxon>
        <taxon>Pseudomonadati</taxon>
        <taxon>Planctomycetota</taxon>
        <taxon>Planctomycetia</taxon>
        <taxon>Planctomycetales</taxon>
        <taxon>Planctomycetaceae</taxon>
        <taxon>Gimesia</taxon>
    </lineage>
</organism>
<keyword evidence="4" id="KW-1185">Reference proteome</keyword>
<dbReference type="InterPro" id="IPR036514">
    <property type="entry name" value="SGNH_hydro_sf"/>
</dbReference>
<feature type="chain" id="PRO_5021771404" evidence="1">
    <location>
        <begin position="26"/>
        <end position="423"/>
    </location>
</feature>
<accession>A0A517VKD9</accession>
<keyword evidence="1" id="KW-0732">Signal</keyword>
<dbReference type="AlphaFoldDB" id="A0A517VKD9"/>
<evidence type="ECO:0000313" key="4">
    <source>
        <dbReference type="Proteomes" id="UP000316855"/>
    </source>
</evidence>
<dbReference type="InterPro" id="IPR045136">
    <property type="entry name" value="Iah1-like"/>
</dbReference>
<protein>
    <submittedName>
        <fullName evidence="3">GDSL-like Lipase/Acylhydrolase</fullName>
    </submittedName>
</protein>
<gene>
    <name evidence="3" type="ORF">Pan161_51630</name>
</gene>
<evidence type="ECO:0000313" key="3">
    <source>
        <dbReference type="EMBL" id="QDT93483.1"/>
    </source>
</evidence>
<proteinExistence type="predicted"/>
<dbReference type="InterPro" id="IPR013830">
    <property type="entry name" value="SGNH_hydro"/>
</dbReference>
<dbReference type="Gene3D" id="3.40.50.1110">
    <property type="entry name" value="SGNH hydrolase"/>
    <property type="match status" value="1"/>
</dbReference>
<dbReference type="CDD" id="cd01834">
    <property type="entry name" value="SGNH_hydrolase_like_2"/>
    <property type="match status" value="1"/>
</dbReference>
<sequence precursor="true">MFLRLCPILLILISSMVLLTANVSAADSPRQTSPTSLELKAGDRVVFIGNTFADQLRLNNYLETLLTSQAAVPGLTFRNLAWSGDTLKLRPRPLNFGSLDDHLKAQQADVIIACFGMNESFDGAAGLADYTEAWEQFLQHLTSQKFNGKSAPRVVIISPIAHENMGSPLPDPFEHNQSLAKYTQAMLAIAERHQIPFVDLYARSKHMMQENVSQKLTRNGIHLNEYGYWALSQFVAEQLLGRKLESPSVVIDVSQKQIQVTYATVTDSKFQPDQVEFTILAETLPLPAPPKASIPVNELLEKQPRLTVKNLPEGKYRLLVNGIPVTEARHSDWSRGLQLQALPSQARVDDLRASIDRKNELFFYVYRAHNAEYVFGRRTKPFGAVSFPPEMETFGKLIEARETTIKNQARPLDETKWGLFRVD</sequence>
<dbReference type="SUPFAM" id="SSF52266">
    <property type="entry name" value="SGNH hydrolase"/>
    <property type="match status" value="1"/>
</dbReference>
<dbReference type="PANTHER" id="PTHR14209:SF19">
    <property type="entry name" value="ISOAMYL ACETATE-HYDROLYZING ESTERASE 1 HOMOLOG"/>
    <property type="match status" value="1"/>
</dbReference>
<name>A0A517VKD9_9PLAN</name>